<dbReference type="EMBL" id="JADPMV010000002">
    <property type="protein sequence ID" value="MBS7664260.1"/>
    <property type="molecule type" value="Genomic_DNA"/>
</dbReference>
<dbReference type="Proteomes" id="UP001196601">
    <property type="component" value="Unassembled WGS sequence"/>
</dbReference>
<name>A0ABS5Q646_9PSED</name>
<organism evidence="2 3">
    <name type="scientific">Pseudomonas lalucatii</name>
    <dbReference type="NCBI Taxonomy" id="1424203"/>
    <lineage>
        <taxon>Bacteria</taxon>
        <taxon>Pseudomonadati</taxon>
        <taxon>Pseudomonadota</taxon>
        <taxon>Gammaproteobacteria</taxon>
        <taxon>Pseudomonadales</taxon>
        <taxon>Pseudomonadaceae</taxon>
        <taxon>Pseudomonas</taxon>
    </lineage>
</organism>
<protein>
    <recommendedName>
        <fullName evidence="4">Pyrroloquinoline quinone biosynthesis protein PqqE</fullName>
    </recommendedName>
</protein>
<gene>
    <name evidence="2" type="ORF">I0D00_20330</name>
</gene>
<comment type="caution">
    <text evidence="2">The sequence shown here is derived from an EMBL/GenBank/DDBJ whole genome shotgun (WGS) entry which is preliminary data.</text>
</comment>
<keyword evidence="3" id="KW-1185">Reference proteome</keyword>
<dbReference type="RefSeq" id="WP_213641586.1">
    <property type="nucleotide sequence ID" value="NZ_JADPMV010000002.1"/>
</dbReference>
<proteinExistence type="predicted"/>
<feature type="region of interest" description="Disordered" evidence="1">
    <location>
        <begin position="34"/>
        <end position="54"/>
    </location>
</feature>
<evidence type="ECO:0000313" key="2">
    <source>
        <dbReference type="EMBL" id="MBS7664260.1"/>
    </source>
</evidence>
<accession>A0ABS5Q646</accession>
<sequence length="96" mass="9930">MEISANAFGAGIASIQTGQRRIDQAATQIADAALAPPQSQPQQARVDAVPASDTRAPADLEESLVALRVGQHEAQVGARLVKTADEVLGTLIDTQA</sequence>
<evidence type="ECO:0008006" key="4">
    <source>
        <dbReference type="Google" id="ProtNLM"/>
    </source>
</evidence>
<feature type="compositionally biased region" description="Low complexity" evidence="1">
    <location>
        <begin position="34"/>
        <end position="44"/>
    </location>
</feature>
<evidence type="ECO:0000256" key="1">
    <source>
        <dbReference type="SAM" id="MobiDB-lite"/>
    </source>
</evidence>
<evidence type="ECO:0000313" key="3">
    <source>
        <dbReference type="Proteomes" id="UP001196601"/>
    </source>
</evidence>
<reference evidence="2 3" key="1">
    <citation type="journal article" date="2021" name="Syst. Appl. Microbiol.">
        <title>Pseudomonas lalucatii sp. nov. isolated from Vallgornera, a karstic cave in Mallorca, Western Mediterranean.</title>
        <authorList>
            <person name="Busquets A."/>
            <person name="Mulet M."/>
            <person name="Gomila M."/>
            <person name="Garcia-Valdes E."/>
        </authorList>
    </citation>
    <scope>NUCLEOTIDE SEQUENCE [LARGE SCALE GENOMIC DNA]</scope>
    <source>
        <strain evidence="2 3">R1b54</strain>
    </source>
</reference>